<dbReference type="SUPFAM" id="SSF53850">
    <property type="entry name" value="Periplasmic binding protein-like II"/>
    <property type="match status" value="1"/>
</dbReference>
<dbReference type="PIRSF" id="PIRSF004846">
    <property type="entry name" value="ModA"/>
    <property type="match status" value="1"/>
</dbReference>
<evidence type="ECO:0000256" key="1">
    <source>
        <dbReference type="ARBA" id="ARBA00009175"/>
    </source>
</evidence>
<dbReference type="GO" id="GO:0046872">
    <property type="term" value="F:metal ion binding"/>
    <property type="evidence" value="ECO:0007669"/>
    <property type="project" value="UniProtKB-KW"/>
</dbReference>
<dbReference type="NCBIfam" id="TIGR01256">
    <property type="entry name" value="modA"/>
    <property type="match status" value="1"/>
</dbReference>
<dbReference type="Proteomes" id="UP000075606">
    <property type="component" value="Unassembled WGS sequence"/>
</dbReference>
<accession>A0A150X4B1</accession>
<evidence type="ECO:0008006" key="7">
    <source>
        <dbReference type="Google" id="ProtNLM"/>
    </source>
</evidence>
<protein>
    <recommendedName>
        <fullName evidence="7">Molybdate ABC transporter substrate-binding protein</fullName>
    </recommendedName>
</protein>
<comment type="caution">
    <text evidence="5">The sequence shown here is derived from an EMBL/GenBank/DDBJ whole genome shotgun (WGS) entry which is preliminary data.</text>
</comment>
<name>A0A150X4B1_9BACT</name>
<dbReference type="Gene3D" id="3.40.190.10">
    <property type="entry name" value="Periplasmic binding protein-like II"/>
    <property type="match status" value="2"/>
</dbReference>
<dbReference type="RefSeq" id="WP_068221999.1">
    <property type="nucleotide sequence ID" value="NZ_CP139724.1"/>
</dbReference>
<dbReference type="InterPro" id="IPR005950">
    <property type="entry name" value="ModA"/>
</dbReference>
<evidence type="ECO:0000313" key="5">
    <source>
        <dbReference type="EMBL" id="KYG73559.1"/>
    </source>
</evidence>
<organism evidence="5 6">
    <name type="scientific">Roseivirga spongicola</name>
    <dbReference type="NCBI Taxonomy" id="333140"/>
    <lineage>
        <taxon>Bacteria</taxon>
        <taxon>Pseudomonadati</taxon>
        <taxon>Bacteroidota</taxon>
        <taxon>Cytophagia</taxon>
        <taxon>Cytophagales</taxon>
        <taxon>Roseivirgaceae</taxon>
        <taxon>Roseivirga</taxon>
    </lineage>
</organism>
<dbReference type="GO" id="GO:0030973">
    <property type="term" value="F:molybdate ion binding"/>
    <property type="evidence" value="ECO:0007669"/>
    <property type="project" value="InterPro"/>
</dbReference>
<dbReference type="GO" id="GO:0015689">
    <property type="term" value="P:molybdate ion transport"/>
    <property type="evidence" value="ECO:0007669"/>
    <property type="project" value="InterPro"/>
</dbReference>
<feature type="binding site" evidence="4">
    <location>
        <position position="56"/>
    </location>
    <ligand>
        <name>molybdate</name>
        <dbReference type="ChEBI" id="CHEBI:36264"/>
    </ligand>
</feature>
<reference evidence="5 6" key="1">
    <citation type="submission" date="2016-01" db="EMBL/GenBank/DDBJ databases">
        <title>Genome sequencing of Roseivirga spongicola UST030701-084.</title>
        <authorList>
            <person name="Selvaratnam C."/>
            <person name="Thevarajoo S."/>
            <person name="Goh K.M."/>
            <person name="Ee R."/>
            <person name="Chan K.-G."/>
            <person name="Chong C.S."/>
        </authorList>
    </citation>
    <scope>NUCLEOTIDE SEQUENCE [LARGE SCALE GENOMIC DNA]</scope>
    <source>
        <strain evidence="5 6">UST030701-084</strain>
    </source>
</reference>
<keyword evidence="6" id="KW-1185">Reference proteome</keyword>
<dbReference type="STRING" id="333140.AWW68_12780"/>
<keyword evidence="3" id="KW-0732">Signal</keyword>
<keyword evidence="4" id="KW-0500">Molybdenum</keyword>
<proteinExistence type="inferred from homology"/>
<dbReference type="Pfam" id="PF13531">
    <property type="entry name" value="SBP_bac_11"/>
    <property type="match status" value="1"/>
</dbReference>
<dbReference type="OrthoDB" id="9785015at2"/>
<evidence type="ECO:0000256" key="3">
    <source>
        <dbReference type="ARBA" id="ARBA00022729"/>
    </source>
</evidence>
<gene>
    <name evidence="5" type="ORF">AWW68_12780</name>
</gene>
<dbReference type="InterPro" id="IPR050682">
    <property type="entry name" value="ModA/WtpA"/>
</dbReference>
<dbReference type="CDD" id="cd13539">
    <property type="entry name" value="PBP2_AvModA"/>
    <property type="match status" value="1"/>
</dbReference>
<keyword evidence="2 4" id="KW-0479">Metal-binding</keyword>
<feature type="binding site" evidence="4">
    <location>
        <position position="162"/>
    </location>
    <ligand>
        <name>molybdate</name>
        <dbReference type="ChEBI" id="CHEBI:36264"/>
    </ligand>
</feature>
<dbReference type="PANTHER" id="PTHR30632:SF14">
    <property type="entry name" value="TUNGSTATE_MOLYBDATE_CHROMATE-BINDING PROTEIN MODA"/>
    <property type="match status" value="1"/>
</dbReference>
<dbReference type="PROSITE" id="PS51257">
    <property type="entry name" value="PROKAR_LIPOPROTEIN"/>
    <property type="match status" value="1"/>
</dbReference>
<evidence type="ECO:0000313" key="6">
    <source>
        <dbReference type="Proteomes" id="UP000075606"/>
    </source>
</evidence>
<dbReference type="InterPro" id="IPR044084">
    <property type="entry name" value="AvModA-like_subst-bd"/>
</dbReference>
<sequence>MNKLGFLLVLAIFSCSPKKSSLTIATAANMQFAMSALVEAYEAETGTDCEIILGSSGKLTAQIQQGAPYDLFFSADTKFPEALQASGNTIGEPVIYAQGQLVLWSMKENLLVSLDQLSSKEVSHTALANPKTAPYGLAAEEVLKRLNLYEANESKFVFGEGISQVNQFIISQAAEMGFTAKSVVLSPNMSTHDNWITIADSLHSPINQAMVILKNDRGLGKEAEAFATFVRSEKGLSILRNFGYR</sequence>
<dbReference type="EMBL" id="LRPC01000028">
    <property type="protein sequence ID" value="KYG73559.1"/>
    <property type="molecule type" value="Genomic_DNA"/>
</dbReference>
<comment type="similarity">
    <text evidence="1">Belongs to the bacterial solute-binding protein ModA family.</text>
</comment>
<evidence type="ECO:0000256" key="2">
    <source>
        <dbReference type="ARBA" id="ARBA00022723"/>
    </source>
</evidence>
<evidence type="ECO:0000256" key="4">
    <source>
        <dbReference type="PIRSR" id="PIRSR004846-1"/>
    </source>
</evidence>
<dbReference type="PANTHER" id="PTHR30632">
    <property type="entry name" value="MOLYBDATE-BINDING PERIPLASMIC PROTEIN"/>
    <property type="match status" value="1"/>
</dbReference>
<dbReference type="AlphaFoldDB" id="A0A150X4B1"/>